<reference evidence="1 2" key="1">
    <citation type="submission" date="2019-06" db="EMBL/GenBank/DDBJ databases">
        <title>Genome Sequence of the Brown Rot Fungal Pathogen Monilinia laxa.</title>
        <authorList>
            <person name="De Miccolis Angelini R.M."/>
            <person name="Landi L."/>
            <person name="Abate D."/>
            <person name="Pollastro S."/>
            <person name="Romanazzi G."/>
            <person name="Faretra F."/>
        </authorList>
    </citation>
    <scope>NUCLEOTIDE SEQUENCE [LARGE SCALE GENOMIC DNA]</scope>
    <source>
        <strain evidence="1 2">Mlax316</strain>
    </source>
</reference>
<gene>
    <name evidence="1" type="ORF">EYC80_008958</name>
</gene>
<proteinExistence type="predicted"/>
<keyword evidence="2" id="KW-1185">Reference proteome</keyword>
<accession>A0A5N6K1Y5</accession>
<evidence type="ECO:0000313" key="2">
    <source>
        <dbReference type="Proteomes" id="UP000326757"/>
    </source>
</evidence>
<sequence>MRRSMRQRVLYSRHQTQLVTSYYESPHIWSGGFNLPIYITTYKSDFIPRGVSIAIKPKFQTHSGRIPQARKRRIKGHVTMIW</sequence>
<dbReference type="AlphaFoldDB" id="A0A5N6K1Y5"/>
<comment type="caution">
    <text evidence="1">The sequence shown here is derived from an EMBL/GenBank/DDBJ whole genome shotgun (WGS) entry which is preliminary data.</text>
</comment>
<protein>
    <submittedName>
        <fullName evidence="1">Uncharacterized protein</fullName>
    </submittedName>
</protein>
<evidence type="ECO:0000313" key="1">
    <source>
        <dbReference type="EMBL" id="KAB8296173.1"/>
    </source>
</evidence>
<organism evidence="1 2">
    <name type="scientific">Monilinia laxa</name>
    <name type="common">Brown rot fungus</name>
    <name type="synonym">Sclerotinia laxa</name>
    <dbReference type="NCBI Taxonomy" id="61186"/>
    <lineage>
        <taxon>Eukaryota</taxon>
        <taxon>Fungi</taxon>
        <taxon>Dikarya</taxon>
        <taxon>Ascomycota</taxon>
        <taxon>Pezizomycotina</taxon>
        <taxon>Leotiomycetes</taxon>
        <taxon>Helotiales</taxon>
        <taxon>Sclerotiniaceae</taxon>
        <taxon>Monilinia</taxon>
    </lineage>
</organism>
<dbReference type="EMBL" id="VIGI01000009">
    <property type="protein sequence ID" value="KAB8296173.1"/>
    <property type="molecule type" value="Genomic_DNA"/>
</dbReference>
<name>A0A5N6K1Y5_MONLA</name>
<dbReference type="Proteomes" id="UP000326757">
    <property type="component" value="Unassembled WGS sequence"/>
</dbReference>